<accession>A0AAD7CHJ9</accession>
<protein>
    <submittedName>
        <fullName evidence="3">Uncharacterized protein</fullName>
    </submittedName>
</protein>
<evidence type="ECO:0000256" key="1">
    <source>
        <dbReference type="SAM" id="MobiDB-lite"/>
    </source>
</evidence>
<dbReference type="EMBL" id="JARKIE010000368">
    <property type="protein sequence ID" value="KAJ7649217.1"/>
    <property type="molecule type" value="Genomic_DNA"/>
</dbReference>
<comment type="caution">
    <text evidence="3">The sequence shown here is derived from an EMBL/GenBank/DDBJ whole genome shotgun (WGS) entry which is preliminary data.</text>
</comment>
<evidence type="ECO:0000256" key="2">
    <source>
        <dbReference type="SAM" id="Phobius"/>
    </source>
</evidence>
<feature type="region of interest" description="Disordered" evidence="1">
    <location>
        <begin position="70"/>
        <end position="89"/>
    </location>
</feature>
<proteinExistence type="predicted"/>
<keyword evidence="2" id="KW-0472">Membrane</keyword>
<organism evidence="3 4">
    <name type="scientific">Mycena rosella</name>
    <name type="common">Pink bonnet</name>
    <name type="synonym">Agaricus rosellus</name>
    <dbReference type="NCBI Taxonomy" id="1033263"/>
    <lineage>
        <taxon>Eukaryota</taxon>
        <taxon>Fungi</taxon>
        <taxon>Dikarya</taxon>
        <taxon>Basidiomycota</taxon>
        <taxon>Agaricomycotina</taxon>
        <taxon>Agaricomycetes</taxon>
        <taxon>Agaricomycetidae</taxon>
        <taxon>Agaricales</taxon>
        <taxon>Marasmiineae</taxon>
        <taxon>Mycenaceae</taxon>
        <taxon>Mycena</taxon>
    </lineage>
</organism>
<evidence type="ECO:0000313" key="3">
    <source>
        <dbReference type="EMBL" id="KAJ7649217.1"/>
    </source>
</evidence>
<keyword evidence="2" id="KW-0812">Transmembrane</keyword>
<feature type="compositionally biased region" description="Basic and acidic residues" evidence="1">
    <location>
        <begin position="70"/>
        <end position="81"/>
    </location>
</feature>
<feature type="transmembrane region" description="Helical" evidence="2">
    <location>
        <begin position="20"/>
        <end position="43"/>
    </location>
</feature>
<reference evidence="3" key="1">
    <citation type="submission" date="2023-03" db="EMBL/GenBank/DDBJ databases">
        <title>Massive genome expansion in bonnet fungi (Mycena s.s.) driven by repeated elements and novel gene families across ecological guilds.</title>
        <authorList>
            <consortium name="Lawrence Berkeley National Laboratory"/>
            <person name="Harder C.B."/>
            <person name="Miyauchi S."/>
            <person name="Viragh M."/>
            <person name="Kuo A."/>
            <person name="Thoen E."/>
            <person name="Andreopoulos B."/>
            <person name="Lu D."/>
            <person name="Skrede I."/>
            <person name="Drula E."/>
            <person name="Henrissat B."/>
            <person name="Morin E."/>
            <person name="Kohler A."/>
            <person name="Barry K."/>
            <person name="LaButti K."/>
            <person name="Morin E."/>
            <person name="Salamov A."/>
            <person name="Lipzen A."/>
            <person name="Mereny Z."/>
            <person name="Hegedus B."/>
            <person name="Baldrian P."/>
            <person name="Stursova M."/>
            <person name="Weitz H."/>
            <person name="Taylor A."/>
            <person name="Grigoriev I.V."/>
            <person name="Nagy L.G."/>
            <person name="Martin F."/>
            <person name="Kauserud H."/>
        </authorList>
    </citation>
    <scope>NUCLEOTIDE SEQUENCE</scope>
    <source>
        <strain evidence="3">CBHHK067</strain>
    </source>
</reference>
<feature type="region of interest" description="Disordered" evidence="1">
    <location>
        <begin position="202"/>
        <end position="257"/>
    </location>
</feature>
<name>A0AAD7CHJ9_MYCRO</name>
<keyword evidence="2" id="KW-1133">Transmembrane helix</keyword>
<keyword evidence="4" id="KW-1185">Reference proteome</keyword>
<sequence length="257" mass="28206">MSILPPRNEQTSRSGPSVGITFGDTLGGLMLFSLFVFLLFLAARWRELGKQERARTREILFESGRLEDTTWKEDHSSHSESDASSPQAELDLQSTPLLATATTSSSRLIRIQVGLLPVFRRIQADPHTAGPSNPHPSSSHLSPVQLYATATHPRRFPQPRVTDAHLAADPSIRRDSMGDLHSPFTIASARESYSRDLLPMSPISRLSEERDPSGGETTPTTEVQPPETPSFDAYRLPPATDVNVPPLPSAKPIGRAR</sequence>
<dbReference type="AlphaFoldDB" id="A0AAD7CHJ9"/>
<gene>
    <name evidence="3" type="ORF">B0H17DRAFT_1147797</name>
</gene>
<feature type="compositionally biased region" description="Low complexity" evidence="1">
    <location>
        <begin position="216"/>
        <end position="225"/>
    </location>
</feature>
<evidence type="ECO:0000313" key="4">
    <source>
        <dbReference type="Proteomes" id="UP001221757"/>
    </source>
</evidence>
<dbReference type="Proteomes" id="UP001221757">
    <property type="component" value="Unassembled WGS sequence"/>
</dbReference>